<evidence type="ECO:0000256" key="1">
    <source>
        <dbReference type="ARBA" id="ARBA00010935"/>
    </source>
</evidence>
<dbReference type="InterPro" id="IPR040364">
    <property type="entry name" value="TTC21A/TTC21B"/>
</dbReference>
<dbReference type="Gene3D" id="1.25.40.10">
    <property type="entry name" value="Tetratricopeptide repeat domain"/>
    <property type="match status" value="1"/>
</dbReference>
<dbReference type="EMBL" id="FQVL01000002">
    <property type="protein sequence ID" value="SHE70678.1"/>
    <property type="molecule type" value="Genomic_DNA"/>
</dbReference>
<protein>
    <submittedName>
        <fullName evidence="2">Tfp pilus assembly protein PilF</fullName>
    </submittedName>
</protein>
<gene>
    <name evidence="2" type="ORF">SAMN05444392_102457</name>
</gene>
<evidence type="ECO:0000313" key="3">
    <source>
        <dbReference type="Proteomes" id="UP000184476"/>
    </source>
</evidence>
<dbReference type="PANTHER" id="PTHR14699">
    <property type="entry name" value="STI2 PROTEIN-RELATED"/>
    <property type="match status" value="1"/>
</dbReference>
<reference evidence="2 3" key="1">
    <citation type="submission" date="2016-11" db="EMBL/GenBank/DDBJ databases">
        <authorList>
            <person name="Jaros S."/>
            <person name="Januszkiewicz K."/>
            <person name="Wedrychowicz H."/>
        </authorList>
    </citation>
    <scope>NUCLEOTIDE SEQUENCE [LARGE SCALE GENOMIC DNA]</scope>
    <source>
        <strain evidence="2 3">DSM 44666</strain>
    </source>
</reference>
<dbReference type="PANTHER" id="PTHR14699:SF0">
    <property type="entry name" value="TETRATRICOPEPTIDE REPEAT PROTEIN 21 HOMOLOG"/>
    <property type="match status" value="1"/>
</dbReference>
<sequence length="245" mass="28806">MAKPVIDAHSIVYIQGKALQSVSYHRIRSRIERMIAKKPDIEGYLELACLEARKQDWDRAQVAVESALQLDRDNPDAQLLFAQVMESKQEAGQAHDLYQGLLQKHPHFSKAHREWGRFLMQQNEQMELAQAALWKSLELNPRDPMAHLLLAKTFIHKNRQAQALLHLEIAERYQEKEPLFHAWSARLWMEMEQYDKAAKHLKIALQYFPRNKAIRVQFRQAVRAKEGKLADSEKSQLFWKKWGFK</sequence>
<dbReference type="AlphaFoldDB" id="A0A1M4VP20"/>
<dbReference type="STRING" id="112248.SAMN05444392_102457"/>
<name>A0A1M4VP20_9BACL</name>
<dbReference type="OrthoDB" id="2989031at2"/>
<keyword evidence="3" id="KW-1185">Reference proteome</keyword>
<dbReference type="SUPFAM" id="SSF48452">
    <property type="entry name" value="TPR-like"/>
    <property type="match status" value="1"/>
</dbReference>
<organism evidence="2 3">
    <name type="scientific">Seinonella peptonophila</name>
    <dbReference type="NCBI Taxonomy" id="112248"/>
    <lineage>
        <taxon>Bacteria</taxon>
        <taxon>Bacillati</taxon>
        <taxon>Bacillota</taxon>
        <taxon>Bacilli</taxon>
        <taxon>Bacillales</taxon>
        <taxon>Thermoactinomycetaceae</taxon>
        <taxon>Seinonella</taxon>
    </lineage>
</organism>
<dbReference type="InterPro" id="IPR019734">
    <property type="entry name" value="TPR_rpt"/>
</dbReference>
<proteinExistence type="inferred from homology"/>
<dbReference type="RefSeq" id="WP_073154024.1">
    <property type="nucleotide sequence ID" value="NZ_FQVL01000002.1"/>
</dbReference>
<dbReference type="Proteomes" id="UP000184476">
    <property type="component" value="Unassembled WGS sequence"/>
</dbReference>
<comment type="similarity">
    <text evidence="1">Belongs to the TTC21 family.</text>
</comment>
<dbReference type="SMART" id="SM00028">
    <property type="entry name" value="TPR"/>
    <property type="match status" value="4"/>
</dbReference>
<dbReference type="Pfam" id="PF14559">
    <property type="entry name" value="TPR_19"/>
    <property type="match status" value="1"/>
</dbReference>
<accession>A0A1M4VP20</accession>
<evidence type="ECO:0000313" key="2">
    <source>
        <dbReference type="EMBL" id="SHE70678.1"/>
    </source>
</evidence>
<dbReference type="InterPro" id="IPR011990">
    <property type="entry name" value="TPR-like_helical_dom_sf"/>
</dbReference>
<dbReference type="GO" id="GO:0030991">
    <property type="term" value="C:intraciliary transport particle A"/>
    <property type="evidence" value="ECO:0007669"/>
    <property type="project" value="TreeGrafter"/>
</dbReference>